<proteinExistence type="predicted"/>
<dbReference type="EMBL" id="LFYR01001623">
    <property type="protein sequence ID" value="KMZ60361.1"/>
    <property type="molecule type" value="Genomic_DNA"/>
</dbReference>
<evidence type="ECO:0000259" key="1">
    <source>
        <dbReference type="Pfam" id="PF07859"/>
    </source>
</evidence>
<dbReference type="InterPro" id="IPR029058">
    <property type="entry name" value="AB_hydrolase_fold"/>
</dbReference>
<dbReference type="PANTHER" id="PTHR23024">
    <property type="entry name" value="ARYLACETAMIDE DEACETYLASE"/>
    <property type="match status" value="1"/>
</dbReference>
<dbReference type="Pfam" id="PF07859">
    <property type="entry name" value="Abhydrolase_3"/>
    <property type="match status" value="1"/>
</dbReference>
<evidence type="ECO:0000313" key="2">
    <source>
        <dbReference type="EMBL" id="KMZ60361.1"/>
    </source>
</evidence>
<sequence length="353" mass="39194">MPMVENNERIIVEEVSGWLRVFDDGSVDRTWMGPSEVEFLAKPYHPAPEEALKLDGIILHDFTATAPFNLSLRVYIPVDTITTKLPVILHFPGGGFCISRPTWYMYYQFYSRIATACQAIVISVTTRLAPEQRLPAAIDDCYTALLWLRSLARSTGDQSQSSLSDKDGLGLHDKIDFSRVFLMGDSSGGNLVHFVAARAGSEEDRFWLPMKLAGAIAIHPGFVRSYRSKSELEGKDNPFLTLDMVDKFLALALPVGATKDHPFSCPMGDAAPPLESLRLPPMIVVVANDDLIRDTEMEYVEALKKAGKDVELFENNGVGHSFYLNKIAVDHDPCVGTATCNLIDGVKEFLRRH</sequence>
<dbReference type="InterPro" id="IPR050466">
    <property type="entry name" value="Carboxylest/Gibb_receptor"/>
</dbReference>
<reference evidence="3" key="1">
    <citation type="journal article" date="2016" name="Nature">
        <title>The genome of the seagrass Zostera marina reveals angiosperm adaptation to the sea.</title>
        <authorList>
            <person name="Olsen J.L."/>
            <person name="Rouze P."/>
            <person name="Verhelst B."/>
            <person name="Lin Y.-C."/>
            <person name="Bayer T."/>
            <person name="Collen J."/>
            <person name="Dattolo E."/>
            <person name="De Paoli E."/>
            <person name="Dittami S."/>
            <person name="Maumus F."/>
            <person name="Michel G."/>
            <person name="Kersting A."/>
            <person name="Lauritano C."/>
            <person name="Lohaus R."/>
            <person name="Toepel M."/>
            <person name="Tonon T."/>
            <person name="Vanneste K."/>
            <person name="Amirebrahimi M."/>
            <person name="Brakel J."/>
            <person name="Bostroem C."/>
            <person name="Chovatia M."/>
            <person name="Grimwood J."/>
            <person name="Jenkins J.W."/>
            <person name="Jueterbock A."/>
            <person name="Mraz A."/>
            <person name="Stam W.T."/>
            <person name="Tice H."/>
            <person name="Bornberg-Bauer E."/>
            <person name="Green P.J."/>
            <person name="Pearson G.A."/>
            <person name="Procaccini G."/>
            <person name="Duarte C.M."/>
            <person name="Schmutz J."/>
            <person name="Reusch T.B.H."/>
            <person name="Van de Peer Y."/>
        </authorList>
    </citation>
    <scope>NUCLEOTIDE SEQUENCE [LARGE SCALE GENOMIC DNA]</scope>
    <source>
        <strain evidence="3">cv. Finnish</strain>
    </source>
</reference>
<organism evidence="2 3">
    <name type="scientific">Zostera marina</name>
    <name type="common">Eelgrass</name>
    <dbReference type="NCBI Taxonomy" id="29655"/>
    <lineage>
        <taxon>Eukaryota</taxon>
        <taxon>Viridiplantae</taxon>
        <taxon>Streptophyta</taxon>
        <taxon>Embryophyta</taxon>
        <taxon>Tracheophyta</taxon>
        <taxon>Spermatophyta</taxon>
        <taxon>Magnoliopsida</taxon>
        <taxon>Liliopsida</taxon>
        <taxon>Zosteraceae</taxon>
        <taxon>Zostera</taxon>
    </lineage>
</organism>
<gene>
    <name evidence="2" type="ORF">ZOSMA_5G02280</name>
</gene>
<comment type="caution">
    <text evidence="2">The sequence shown here is derived from an EMBL/GenBank/DDBJ whole genome shotgun (WGS) entry which is preliminary data.</text>
</comment>
<dbReference type="Gene3D" id="3.40.50.1820">
    <property type="entry name" value="alpha/beta hydrolase"/>
    <property type="match status" value="1"/>
</dbReference>
<keyword evidence="3" id="KW-1185">Reference proteome</keyword>
<name>A0A0K9NU85_ZOSMR</name>
<dbReference type="SUPFAM" id="SSF53474">
    <property type="entry name" value="alpha/beta-Hydrolases"/>
    <property type="match status" value="1"/>
</dbReference>
<dbReference type="OMA" id="GPPQVKF"/>
<dbReference type="STRING" id="29655.A0A0K9NU85"/>
<evidence type="ECO:0000313" key="3">
    <source>
        <dbReference type="Proteomes" id="UP000036987"/>
    </source>
</evidence>
<dbReference type="GO" id="GO:0016787">
    <property type="term" value="F:hydrolase activity"/>
    <property type="evidence" value="ECO:0007669"/>
    <property type="project" value="UniProtKB-KW"/>
</dbReference>
<protein>
    <submittedName>
        <fullName evidence="2">Alpha/beta-Hydrolases superfamily protein</fullName>
    </submittedName>
</protein>
<dbReference type="ESTHER" id="zosmr-a0a0k9nu85">
    <property type="family name" value="Plant_carboxylesterase"/>
</dbReference>
<keyword evidence="2" id="KW-0378">Hydrolase</keyword>
<dbReference type="OrthoDB" id="408631at2759"/>
<dbReference type="PANTHER" id="PTHR23024:SF135">
    <property type="entry name" value="CELL DEATH ASSOCIATED PROTEIN"/>
    <property type="match status" value="1"/>
</dbReference>
<dbReference type="AlphaFoldDB" id="A0A0K9NU85"/>
<dbReference type="Proteomes" id="UP000036987">
    <property type="component" value="Unassembled WGS sequence"/>
</dbReference>
<feature type="domain" description="Alpha/beta hydrolase fold-3" evidence="1">
    <location>
        <begin position="88"/>
        <end position="323"/>
    </location>
</feature>
<dbReference type="InterPro" id="IPR013094">
    <property type="entry name" value="AB_hydrolase_3"/>
</dbReference>
<accession>A0A0K9NU85</accession>